<dbReference type="SUPFAM" id="SSF46785">
    <property type="entry name" value="Winged helix' DNA-binding domain"/>
    <property type="match status" value="1"/>
</dbReference>
<protein>
    <submittedName>
        <fullName evidence="4">ROK family transcriptional regulator</fullName>
    </submittedName>
</protein>
<dbReference type="PANTHER" id="PTHR18964">
    <property type="entry name" value="ROK (REPRESSOR, ORF, KINASE) FAMILY"/>
    <property type="match status" value="1"/>
</dbReference>
<comment type="caution">
    <text evidence="4">The sequence shown here is derived from an EMBL/GenBank/DDBJ whole genome shotgun (WGS) entry which is preliminary data.</text>
</comment>
<dbReference type="Pfam" id="PF00480">
    <property type="entry name" value="ROK"/>
    <property type="match status" value="1"/>
</dbReference>
<evidence type="ECO:0000256" key="1">
    <source>
        <dbReference type="ARBA" id="ARBA00002486"/>
    </source>
</evidence>
<evidence type="ECO:0000256" key="2">
    <source>
        <dbReference type="ARBA" id="ARBA00006479"/>
    </source>
</evidence>
<dbReference type="Gene3D" id="1.10.10.10">
    <property type="entry name" value="Winged helix-like DNA-binding domain superfamily/Winged helix DNA-binding domain"/>
    <property type="match status" value="1"/>
</dbReference>
<dbReference type="Gene3D" id="3.30.420.40">
    <property type="match status" value="2"/>
</dbReference>
<evidence type="ECO:0000313" key="4">
    <source>
        <dbReference type="EMBL" id="HIV22573.1"/>
    </source>
</evidence>
<dbReference type="InterPro" id="IPR036390">
    <property type="entry name" value="WH_DNA-bd_sf"/>
</dbReference>
<keyword evidence="3" id="KW-0859">Xylose metabolism</keyword>
<evidence type="ECO:0000313" key="5">
    <source>
        <dbReference type="Proteomes" id="UP000886889"/>
    </source>
</evidence>
<dbReference type="Pfam" id="PF13412">
    <property type="entry name" value="HTH_24"/>
    <property type="match status" value="1"/>
</dbReference>
<gene>
    <name evidence="4" type="ORF">IAC80_01405</name>
</gene>
<reference evidence="4" key="2">
    <citation type="journal article" date="2021" name="PeerJ">
        <title>Extensive microbial diversity within the chicken gut microbiome revealed by metagenomics and culture.</title>
        <authorList>
            <person name="Gilroy R."/>
            <person name="Ravi A."/>
            <person name="Getino M."/>
            <person name="Pursley I."/>
            <person name="Horton D.L."/>
            <person name="Alikhan N.F."/>
            <person name="Baker D."/>
            <person name="Gharbi K."/>
            <person name="Hall N."/>
            <person name="Watson M."/>
            <person name="Adriaenssens E.M."/>
            <person name="Foster-Nyarko E."/>
            <person name="Jarju S."/>
            <person name="Secka A."/>
            <person name="Antonio M."/>
            <person name="Oren A."/>
            <person name="Chaudhuri R.R."/>
            <person name="La Ragione R."/>
            <person name="Hildebrand F."/>
            <person name="Pallen M.J."/>
        </authorList>
    </citation>
    <scope>NUCLEOTIDE SEQUENCE</scope>
    <source>
        <strain evidence="4">ChiBcec6-7307</strain>
    </source>
</reference>
<evidence type="ECO:0000256" key="3">
    <source>
        <dbReference type="ARBA" id="ARBA00022629"/>
    </source>
</evidence>
<dbReference type="InterPro" id="IPR043129">
    <property type="entry name" value="ATPase_NBD"/>
</dbReference>
<dbReference type="Proteomes" id="UP000886889">
    <property type="component" value="Unassembled WGS sequence"/>
</dbReference>
<comment type="function">
    <text evidence="1">Transcriptional repressor of xylose-utilizing enzymes.</text>
</comment>
<name>A0A9D1T854_9FIRM</name>
<accession>A0A9D1T854</accession>
<dbReference type="GO" id="GO:0042732">
    <property type="term" value="P:D-xylose metabolic process"/>
    <property type="evidence" value="ECO:0007669"/>
    <property type="project" value="UniProtKB-KW"/>
</dbReference>
<dbReference type="EMBL" id="DVOS01000016">
    <property type="protein sequence ID" value="HIV22573.1"/>
    <property type="molecule type" value="Genomic_DNA"/>
</dbReference>
<dbReference type="InterPro" id="IPR000600">
    <property type="entry name" value="ROK"/>
</dbReference>
<organism evidence="4 5">
    <name type="scientific">Candidatus Merdiplasma excrementigallinarum</name>
    <dbReference type="NCBI Taxonomy" id="2840864"/>
    <lineage>
        <taxon>Bacteria</taxon>
        <taxon>Bacillati</taxon>
        <taxon>Bacillota</taxon>
        <taxon>Clostridia</taxon>
        <taxon>Lachnospirales</taxon>
        <taxon>Lachnospiraceae</taxon>
        <taxon>Lachnospiraceae incertae sedis</taxon>
        <taxon>Candidatus Merdiplasma</taxon>
    </lineage>
</organism>
<comment type="similarity">
    <text evidence="2">Belongs to the ROK (NagC/XylR) family.</text>
</comment>
<dbReference type="InterPro" id="IPR036388">
    <property type="entry name" value="WH-like_DNA-bd_sf"/>
</dbReference>
<reference evidence="4" key="1">
    <citation type="submission" date="2020-10" db="EMBL/GenBank/DDBJ databases">
        <authorList>
            <person name="Gilroy R."/>
        </authorList>
    </citation>
    <scope>NUCLEOTIDE SEQUENCE</scope>
    <source>
        <strain evidence="4">ChiBcec6-7307</strain>
    </source>
</reference>
<proteinExistence type="inferred from homology"/>
<sequence>MKKNALTTAEIRLYNKSQIYKAIYQNKQISKQGISHMLQLSLPTVSQNLSELQAEDLIEICGVSESTGGRKPQLFRCIADARIAFGVSILKNAMQIVSVDLNGTTLFKEQHNLLFENTPSYFEKICRIIQDFISYCNYDSDRILGIGIAMQGLVSRSGDRIIFGKILNNSDVILDHFTQYLDYPCILLHDAETAAAYELWKQPNIHDAAFILLNRNLGGSLILNGTIHTGSVLTSGIFEHMCLFPHGKLCYCGQHGCLEAYCSADSLIMEAGMSLDAFFIAVRAGSVREGKIWDTYLHHLALAINNILMVVNCDIILGGLLSLYIQPADIETLRKYVLEKSAFDFFNSYLMSKSTTNAYAEATGAALHYIKLFLDQV</sequence>
<dbReference type="PANTHER" id="PTHR18964:SF149">
    <property type="entry name" value="BIFUNCTIONAL UDP-N-ACETYLGLUCOSAMINE 2-EPIMERASE_N-ACETYLMANNOSAMINE KINASE"/>
    <property type="match status" value="1"/>
</dbReference>
<dbReference type="SUPFAM" id="SSF53067">
    <property type="entry name" value="Actin-like ATPase domain"/>
    <property type="match status" value="1"/>
</dbReference>
<dbReference type="AlphaFoldDB" id="A0A9D1T854"/>
<keyword evidence="3" id="KW-0119">Carbohydrate metabolism</keyword>